<dbReference type="Gene3D" id="4.10.1000.10">
    <property type="entry name" value="Zinc finger, CCCH-type"/>
    <property type="match status" value="1"/>
</dbReference>
<dbReference type="AlphaFoldDB" id="A0A5B6WC30"/>
<evidence type="ECO:0000256" key="5">
    <source>
        <dbReference type="PROSITE-ProRule" id="PRU00723"/>
    </source>
</evidence>
<name>A0A5B6WC30_9ROSI</name>
<dbReference type="GO" id="GO:0045892">
    <property type="term" value="P:negative regulation of DNA-templated transcription"/>
    <property type="evidence" value="ECO:0007669"/>
    <property type="project" value="InterPro"/>
</dbReference>
<reference evidence="9" key="1">
    <citation type="journal article" date="2019" name="Plant Biotechnol. J.">
        <title>Genome sequencing of the Australian wild diploid species Gossypium australe highlights disease resistance and delayed gland morphogenesis.</title>
        <authorList>
            <person name="Cai Y."/>
            <person name="Cai X."/>
            <person name="Wang Q."/>
            <person name="Wang P."/>
            <person name="Zhang Y."/>
            <person name="Cai C."/>
            <person name="Xu Y."/>
            <person name="Wang K."/>
            <person name="Zhou Z."/>
            <person name="Wang C."/>
            <person name="Geng S."/>
            <person name="Li B."/>
            <person name="Dong Q."/>
            <person name="Hou Y."/>
            <person name="Wang H."/>
            <person name="Ai P."/>
            <person name="Liu Z."/>
            <person name="Yi F."/>
            <person name="Sun M."/>
            <person name="An G."/>
            <person name="Cheng J."/>
            <person name="Zhang Y."/>
            <person name="Shi Q."/>
            <person name="Xie Y."/>
            <person name="Shi X."/>
            <person name="Chang Y."/>
            <person name="Huang F."/>
            <person name="Chen Y."/>
            <person name="Hong S."/>
            <person name="Mi L."/>
            <person name="Sun Q."/>
            <person name="Zhang L."/>
            <person name="Zhou B."/>
            <person name="Peng R."/>
            <person name="Zhang X."/>
            <person name="Liu F."/>
        </authorList>
    </citation>
    <scope>NUCLEOTIDE SEQUENCE [LARGE SCALE GENOMIC DNA]</scope>
    <source>
        <strain evidence="9">cv. PA1801</strain>
    </source>
</reference>
<dbReference type="InterPro" id="IPR045124">
    <property type="entry name" value="Su(sable)-like"/>
</dbReference>
<organism evidence="8 9">
    <name type="scientific">Gossypium australe</name>
    <dbReference type="NCBI Taxonomy" id="47621"/>
    <lineage>
        <taxon>Eukaryota</taxon>
        <taxon>Viridiplantae</taxon>
        <taxon>Streptophyta</taxon>
        <taxon>Embryophyta</taxon>
        <taxon>Tracheophyta</taxon>
        <taxon>Spermatophyta</taxon>
        <taxon>Magnoliopsida</taxon>
        <taxon>eudicotyledons</taxon>
        <taxon>Gunneridae</taxon>
        <taxon>Pentapetalae</taxon>
        <taxon>rosids</taxon>
        <taxon>malvids</taxon>
        <taxon>Malvales</taxon>
        <taxon>Malvaceae</taxon>
        <taxon>Malvoideae</taxon>
        <taxon>Gossypium</taxon>
    </lineage>
</organism>
<keyword evidence="1 5" id="KW-0479">Metal-binding</keyword>
<feature type="domain" description="C3H1-type" evidence="7">
    <location>
        <begin position="268"/>
        <end position="296"/>
    </location>
</feature>
<dbReference type="SUPFAM" id="SSF90229">
    <property type="entry name" value="CCCH zinc finger"/>
    <property type="match status" value="1"/>
</dbReference>
<feature type="zinc finger region" description="C3H1-type" evidence="5">
    <location>
        <begin position="268"/>
        <end position="296"/>
    </location>
</feature>
<dbReference type="PANTHER" id="PTHR13119:SF12">
    <property type="entry name" value="PROTEIN SUPPRESSOR OF SABLE"/>
    <property type="match status" value="1"/>
</dbReference>
<feature type="compositionally biased region" description="Polar residues" evidence="6">
    <location>
        <begin position="396"/>
        <end position="407"/>
    </location>
</feature>
<gene>
    <name evidence="8" type="ORF">EPI10_019836</name>
</gene>
<protein>
    <submittedName>
        <fullName evidence="8">Zinc finger CCCH domain-containing protein 65-like isoform X3</fullName>
    </submittedName>
</protein>
<evidence type="ECO:0000256" key="1">
    <source>
        <dbReference type="ARBA" id="ARBA00022723"/>
    </source>
</evidence>
<sequence>MEVQKVLFFGNDTQMVIDEIEQIMGMDDGQDLFNHNDMMVNSSMEGNGFHDGEIVDMEGGNQKNIGPFGISSGKSLAVEVSKSSEKVKDQSSSLKTNLVHEKKRDGIGEYFPSNEGMCYPDPVVEKKVLEEGEIFGESLLVNESIDILLDDTVVSGKKVEEKLIYGGFFDDKYPYCNGESTVSDEFTFVNTNVAPIANKKNKLKKRAEKNRQLGVKRLKLQAVLKPKTVTYSRHYLKGRCHEGEKCKFSHDTVPLTKSQGDDCPFDHQVSKYPCTNYTTKGSCSRGDDCLFSHKKPLEGDVASLSVAPDLPLKSSLQSDSDMGPNISRARPKNANASSYSLGGFSGKSRKQIVADTPAKTPNLACKEDSTRKVSLALNGADGYKQQPSDTEGGGKFSSQLTPNTSSTDQKKTHPAVVPPGINLTLGKLVSSESIAGFSTNFRSILRVVTHKSTPNSAQEALISTLAVAKKFDNVKGNSVHGSQQLSDKQYDSNANPWKMPASLLTKGQSTEKIAPKSTPNSSQKALMSTLAFATMFEFGMKKNQSAIRTAVNSETGDSRTREGTKTDTAKTWKLSDILSSDIAQVIIALALPIDGGEILSFPLKFMSQHLLTPYYKIRLVVMLSGICYVEEVGMVEGVGRVEGVGGVCSKCCNINATVGLGTNEGDVGASGDDADASNTNV</sequence>
<dbReference type="InterPro" id="IPR036855">
    <property type="entry name" value="Znf_CCCH_sf"/>
</dbReference>
<keyword evidence="9" id="KW-1185">Reference proteome</keyword>
<keyword evidence="3 5" id="KW-0863">Zinc-finger</keyword>
<dbReference type="GO" id="GO:0005634">
    <property type="term" value="C:nucleus"/>
    <property type="evidence" value="ECO:0007669"/>
    <property type="project" value="TreeGrafter"/>
</dbReference>
<dbReference type="OrthoDB" id="411372at2759"/>
<evidence type="ECO:0000256" key="3">
    <source>
        <dbReference type="ARBA" id="ARBA00022771"/>
    </source>
</evidence>
<dbReference type="EMBL" id="SMMG02000003">
    <property type="protein sequence ID" value="KAA3479311.1"/>
    <property type="molecule type" value="Genomic_DNA"/>
</dbReference>
<dbReference type="GO" id="GO:0003723">
    <property type="term" value="F:RNA binding"/>
    <property type="evidence" value="ECO:0007669"/>
    <property type="project" value="InterPro"/>
</dbReference>
<feature type="zinc finger region" description="C3H1-type" evidence="5">
    <location>
        <begin position="226"/>
        <end position="253"/>
    </location>
</feature>
<evidence type="ECO:0000313" key="8">
    <source>
        <dbReference type="EMBL" id="KAA3479311.1"/>
    </source>
</evidence>
<dbReference type="InterPro" id="IPR000571">
    <property type="entry name" value="Znf_CCCH"/>
</dbReference>
<feature type="region of interest" description="Disordered" evidence="6">
    <location>
        <begin position="377"/>
        <end position="415"/>
    </location>
</feature>
<dbReference type="SMART" id="SM00356">
    <property type="entry name" value="ZnF_C3H1"/>
    <property type="match status" value="2"/>
</dbReference>
<accession>A0A5B6WC30</accession>
<evidence type="ECO:0000256" key="2">
    <source>
        <dbReference type="ARBA" id="ARBA00022737"/>
    </source>
</evidence>
<feature type="domain" description="C3H1-type" evidence="7">
    <location>
        <begin position="226"/>
        <end position="253"/>
    </location>
</feature>
<dbReference type="GO" id="GO:0008270">
    <property type="term" value="F:zinc ion binding"/>
    <property type="evidence" value="ECO:0007669"/>
    <property type="project" value="UniProtKB-KW"/>
</dbReference>
<evidence type="ECO:0000256" key="4">
    <source>
        <dbReference type="ARBA" id="ARBA00022833"/>
    </source>
</evidence>
<evidence type="ECO:0000313" key="9">
    <source>
        <dbReference type="Proteomes" id="UP000325315"/>
    </source>
</evidence>
<proteinExistence type="predicted"/>
<comment type="caution">
    <text evidence="8">The sequence shown here is derived from an EMBL/GenBank/DDBJ whole genome shotgun (WGS) entry which is preliminary data.</text>
</comment>
<keyword evidence="2" id="KW-0677">Repeat</keyword>
<dbReference type="Proteomes" id="UP000325315">
    <property type="component" value="Unassembled WGS sequence"/>
</dbReference>
<evidence type="ECO:0000256" key="6">
    <source>
        <dbReference type="SAM" id="MobiDB-lite"/>
    </source>
</evidence>
<dbReference type="PROSITE" id="PS50103">
    <property type="entry name" value="ZF_C3H1"/>
    <property type="match status" value="2"/>
</dbReference>
<keyword evidence="4 5" id="KW-0862">Zinc</keyword>
<evidence type="ECO:0000259" key="7">
    <source>
        <dbReference type="PROSITE" id="PS50103"/>
    </source>
</evidence>
<dbReference type="PANTHER" id="PTHR13119">
    <property type="entry name" value="ZINC FINGER CCCH DOMAIN-CONTAINING PROTEI"/>
    <property type="match status" value="1"/>
</dbReference>
<feature type="region of interest" description="Disordered" evidence="6">
    <location>
        <begin position="312"/>
        <end position="342"/>
    </location>
</feature>